<dbReference type="InParanoid" id="E3NLW8"/>
<dbReference type="eggNOG" id="ENOG502TGFW">
    <property type="taxonomic scope" value="Eukaryota"/>
</dbReference>
<dbReference type="Proteomes" id="UP000008281">
    <property type="component" value="Unassembled WGS sequence"/>
</dbReference>
<accession>E3NLW8</accession>
<protein>
    <submittedName>
        <fullName evidence="2">Uncharacterized protein</fullName>
    </submittedName>
</protein>
<keyword evidence="3" id="KW-1185">Reference proteome</keyword>
<dbReference type="OMA" id="WARIVSK"/>
<reference evidence="2" key="1">
    <citation type="submission" date="2007-07" db="EMBL/GenBank/DDBJ databases">
        <title>PCAP assembly of the Caenorhabditis remanei genome.</title>
        <authorList>
            <consortium name="The Caenorhabditis remanei Sequencing Consortium"/>
            <person name="Wilson R.K."/>
        </authorList>
    </citation>
    <scope>NUCLEOTIDE SEQUENCE [LARGE SCALE GENOMIC DNA]</scope>
    <source>
        <strain evidence="2">PB4641</strain>
    </source>
</reference>
<proteinExistence type="predicted"/>
<evidence type="ECO:0000256" key="1">
    <source>
        <dbReference type="SAM" id="MobiDB-lite"/>
    </source>
</evidence>
<feature type="compositionally biased region" description="Basic and acidic residues" evidence="1">
    <location>
        <begin position="1"/>
        <end position="11"/>
    </location>
</feature>
<gene>
    <name evidence="2" type="ORF">CRE_11527</name>
</gene>
<evidence type="ECO:0000313" key="3">
    <source>
        <dbReference type="Proteomes" id="UP000008281"/>
    </source>
</evidence>
<dbReference type="EMBL" id="DS268945">
    <property type="protein sequence ID" value="EFP06196.1"/>
    <property type="molecule type" value="Genomic_DNA"/>
</dbReference>
<dbReference type="AlphaFoldDB" id="E3NLW8"/>
<dbReference type="OrthoDB" id="5797951at2759"/>
<dbReference type="HOGENOM" id="CLU_078054_0_0_1"/>
<evidence type="ECO:0000313" key="2">
    <source>
        <dbReference type="EMBL" id="EFP06196.1"/>
    </source>
</evidence>
<feature type="region of interest" description="Disordered" evidence="1">
    <location>
        <begin position="1"/>
        <end position="38"/>
    </location>
</feature>
<organism evidence="3">
    <name type="scientific">Caenorhabditis remanei</name>
    <name type="common">Caenorhabditis vulgaris</name>
    <dbReference type="NCBI Taxonomy" id="31234"/>
    <lineage>
        <taxon>Eukaryota</taxon>
        <taxon>Metazoa</taxon>
        <taxon>Ecdysozoa</taxon>
        <taxon>Nematoda</taxon>
        <taxon>Chromadorea</taxon>
        <taxon>Rhabditida</taxon>
        <taxon>Rhabditina</taxon>
        <taxon>Rhabditomorpha</taxon>
        <taxon>Rhabditoidea</taxon>
        <taxon>Rhabditidae</taxon>
        <taxon>Peloderinae</taxon>
        <taxon>Caenorhabditis</taxon>
    </lineage>
</organism>
<sequence>MITEALSKEDIGNPALDRSLKRGHQFSPDSHGKRTKSCSSAGLENMEFSHVAVSIPGLTTNMVDFIKNADLKSPDDLSKIILLMAESLTLIQNQNAILISQNKTLSEEVSVLKTSIGDIRAPTLMSKSDEKSWARIVSKSIQAPASQVAIMTAAKLANNSDVRKSSIILKNADLTEKDMTDLERCKLITDECKVNGPISVFRLPQQKGPPLLKISMGSPEDAIKVLSRFQNCREKINFCQKGSVRPDLTKPELIQYRESWKQAIIKNNQEKKRIYTVRDLKVVKIQYKEDQVPWAWEVREEKTNTSR</sequence>
<name>E3NLW8_CAERE</name>